<dbReference type="EMBL" id="BK015017">
    <property type="protein sequence ID" value="DAD87243.1"/>
    <property type="molecule type" value="Genomic_DNA"/>
</dbReference>
<reference evidence="1" key="1">
    <citation type="journal article" date="2021" name="Proc. Natl. Acad. Sci. U.S.A.">
        <title>A Catalog of Tens of Thousands of Viruses from Human Metagenomes Reveals Hidden Associations with Chronic Diseases.</title>
        <authorList>
            <person name="Tisza M.J."/>
            <person name="Buck C.B."/>
        </authorList>
    </citation>
    <scope>NUCLEOTIDE SEQUENCE</scope>
    <source>
        <strain evidence="1">CtuUw41</strain>
    </source>
</reference>
<name>A0A8S5MZF3_9CAUD</name>
<organism evidence="1">
    <name type="scientific">Siphoviridae sp. ctuUw41</name>
    <dbReference type="NCBI Taxonomy" id="2826503"/>
    <lineage>
        <taxon>Viruses</taxon>
        <taxon>Duplodnaviria</taxon>
        <taxon>Heunggongvirae</taxon>
        <taxon>Uroviricota</taxon>
        <taxon>Caudoviricetes</taxon>
    </lineage>
</organism>
<proteinExistence type="predicted"/>
<accession>A0A8S5MZF3</accession>
<evidence type="ECO:0000313" key="1">
    <source>
        <dbReference type="EMBL" id="DAD87243.1"/>
    </source>
</evidence>
<sequence length="38" mass="4093">MEASYDIQTAGHRDILVLACKASLKANKLMDIDDVDGA</sequence>
<protein>
    <submittedName>
        <fullName evidence="1">Uncharacterized protein</fullName>
    </submittedName>
</protein>